<reference evidence="4 5" key="1">
    <citation type="submission" date="2020-06" db="EMBL/GenBank/DDBJ databases">
        <title>Dyadobacter sandarakinus sp. nov., isolated from the soil of the Arctic Yellow River Station.</title>
        <authorList>
            <person name="Zhang Y."/>
            <person name="Peng F."/>
        </authorList>
    </citation>
    <scope>NUCLEOTIDE SEQUENCE [LARGE SCALE GENOMIC DNA]</scope>
    <source>
        <strain evidence="4 5">Q3-56</strain>
    </source>
</reference>
<dbReference type="PANTHER" id="PTHR30344:SF1">
    <property type="entry name" value="6-PHOSPHOGLUCONOLACTONASE"/>
    <property type="match status" value="1"/>
</dbReference>
<feature type="signal peptide" evidence="3">
    <location>
        <begin position="1"/>
        <end position="20"/>
    </location>
</feature>
<evidence type="ECO:0000313" key="5">
    <source>
        <dbReference type="Proteomes" id="UP000612680"/>
    </source>
</evidence>
<evidence type="ECO:0000313" key="4">
    <source>
        <dbReference type="EMBL" id="QRR02073.1"/>
    </source>
</evidence>
<keyword evidence="3" id="KW-0732">Signal</keyword>
<protein>
    <submittedName>
        <fullName evidence="4">Lactonase family protein</fullName>
    </submittedName>
</protein>
<proteinExistence type="inferred from homology"/>
<accession>A0ABX7IAB9</accession>
<keyword evidence="2" id="KW-0119">Carbohydrate metabolism</keyword>
<dbReference type="InterPro" id="IPR050282">
    <property type="entry name" value="Cycloisomerase_2"/>
</dbReference>
<keyword evidence="5" id="KW-1185">Reference proteome</keyword>
<dbReference type="EMBL" id="CP056775">
    <property type="protein sequence ID" value="QRR02073.1"/>
    <property type="molecule type" value="Genomic_DNA"/>
</dbReference>
<dbReference type="InterPro" id="IPR015943">
    <property type="entry name" value="WD40/YVTN_repeat-like_dom_sf"/>
</dbReference>
<evidence type="ECO:0000256" key="2">
    <source>
        <dbReference type="ARBA" id="ARBA00022526"/>
    </source>
</evidence>
<keyword evidence="2" id="KW-0313">Glucose metabolism</keyword>
<organism evidence="4 5">
    <name type="scientific">Dyadobacter sandarakinus</name>
    <dbReference type="NCBI Taxonomy" id="2747268"/>
    <lineage>
        <taxon>Bacteria</taxon>
        <taxon>Pseudomonadati</taxon>
        <taxon>Bacteroidota</taxon>
        <taxon>Cytophagia</taxon>
        <taxon>Cytophagales</taxon>
        <taxon>Spirosomataceae</taxon>
        <taxon>Dyadobacter</taxon>
    </lineage>
</organism>
<dbReference type="Pfam" id="PF10282">
    <property type="entry name" value="Lactonase"/>
    <property type="match status" value="1"/>
</dbReference>
<dbReference type="InterPro" id="IPR011048">
    <property type="entry name" value="Haem_d1_sf"/>
</dbReference>
<name>A0ABX7IAB9_9BACT</name>
<evidence type="ECO:0000256" key="3">
    <source>
        <dbReference type="SAM" id="SignalP"/>
    </source>
</evidence>
<dbReference type="PANTHER" id="PTHR30344">
    <property type="entry name" value="6-PHOSPHOGLUCONOLACTONASE-RELATED"/>
    <property type="match status" value="1"/>
</dbReference>
<dbReference type="RefSeq" id="WP_204656509.1">
    <property type="nucleotide sequence ID" value="NZ_CP056775.1"/>
</dbReference>
<evidence type="ECO:0000256" key="1">
    <source>
        <dbReference type="ARBA" id="ARBA00005564"/>
    </source>
</evidence>
<dbReference type="Gene3D" id="2.130.10.10">
    <property type="entry name" value="YVTN repeat-like/Quinoprotein amine dehydrogenase"/>
    <property type="match status" value="1"/>
</dbReference>
<feature type="chain" id="PRO_5047113043" evidence="3">
    <location>
        <begin position="21"/>
        <end position="366"/>
    </location>
</feature>
<dbReference type="SUPFAM" id="SSF51004">
    <property type="entry name" value="C-terminal (heme d1) domain of cytochrome cd1-nitrite reductase"/>
    <property type="match status" value="1"/>
</dbReference>
<sequence>MIKTISAALLLLLNAFSAFAFQDKVAFYVGSQDKDPQASITLAELDLSTGGITVVDTFSHGAGPGYLAISPNRKNLYAVSSENKLMSFSIGTDKKLTFLNSQSSEGENPCHVAVHPSGKMVLASNYTGGSFTAYPVEAGGKLGAPIYKEQYSGTGPNTRRQEKSHAHFSAATPDGRFVFVTDLGGDKIMNYAADAKSGKLMPNPAQPFFMAKPGSGPRHFVLSASGKELYLLNELEATLTTCSVDKNGVIKALNTYPTIPADFSGTNTSAAVHLHPNGKFVYVSNRGHNSISAFRIKGGGVLEKTDEQTQNISTPRDFNIDPSGKWMIVGNQTGDNLVVYAVDPQTGKLTFKQEGVKVKLPICIVF</sequence>
<comment type="similarity">
    <text evidence="1">Belongs to the cycloisomerase 2 family.</text>
</comment>
<dbReference type="InterPro" id="IPR019405">
    <property type="entry name" value="Lactonase_7-beta_prop"/>
</dbReference>
<gene>
    <name evidence="4" type="ORF">HWI92_14730</name>
</gene>
<dbReference type="Proteomes" id="UP000612680">
    <property type="component" value="Chromosome"/>
</dbReference>